<dbReference type="HOGENOM" id="CLU_1472125_0_0_2"/>
<keyword evidence="2" id="KW-1185">Reference proteome</keyword>
<protein>
    <submittedName>
        <fullName evidence="1">Uncharacterized protein</fullName>
    </submittedName>
</protein>
<organism evidence="1 2">
    <name type="scientific">Metallosphaera yellowstonensis MK1</name>
    <dbReference type="NCBI Taxonomy" id="671065"/>
    <lineage>
        <taxon>Archaea</taxon>
        <taxon>Thermoproteota</taxon>
        <taxon>Thermoprotei</taxon>
        <taxon>Sulfolobales</taxon>
        <taxon>Sulfolobaceae</taxon>
        <taxon>Metallosphaera</taxon>
    </lineage>
</organism>
<dbReference type="RefSeq" id="WP_009073416.1">
    <property type="nucleotide sequence ID" value="NZ_JH597768.1"/>
</dbReference>
<evidence type="ECO:0000313" key="2">
    <source>
        <dbReference type="Proteomes" id="UP000003980"/>
    </source>
</evidence>
<dbReference type="OrthoDB" id="34421at2157"/>
<proteinExistence type="predicted"/>
<dbReference type="eggNOG" id="arCOG03854">
    <property type="taxonomic scope" value="Archaea"/>
</dbReference>
<evidence type="ECO:0000313" key="1">
    <source>
        <dbReference type="EMBL" id="EHP69396.1"/>
    </source>
</evidence>
<dbReference type="AlphaFoldDB" id="H2C6G9"/>
<accession>H2C6G9</accession>
<dbReference type="Proteomes" id="UP000003980">
    <property type="component" value="Unassembled WGS sequence"/>
</dbReference>
<sequence length="183" mass="20206">MVKTNASSNNPILNASPNIPIPLANANVGAEYFINMSFGSQVNQHGISIYNSKGNLINDTTLVIGEANSYVTSVKFGSPYQAVEISQAFLETLQNKNGLGAFYNTSSTALRNGFYYNNTEPLYQIIHGTKYLHAIVYWYFVYPTSSPPPYVSATVWYWSNGNGSPSLIETYLYPSGPNTWTID</sequence>
<reference evidence="1 2" key="1">
    <citation type="submission" date="2012-01" db="EMBL/GenBank/DDBJ databases">
        <title>Improved High-Quality Draft sequence of Metallosphaera yellowstonensis MK1.</title>
        <authorList>
            <consortium name="US DOE Joint Genome Institute"/>
            <person name="Lucas S."/>
            <person name="Han J."/>
            <person name="Cheng J.-F."/>
            <person name="Goodwin L."/>
            <person name="Pitluck S."/>
            <person name="Peters L."/>
            <person name="Teshima H."/>
            <person name="Detter J.C."/>
            <person name="Han C."/>
            <person name="Tapia R."/>
            <person name="Land M."/>
            <person name="Hauser L."/>
            <person name="Kyrpides N."/>
            <person name="Kozubal M."/>
            <person name="Macur R.E."/>
            <person name="Jay Z."/>
            <person name="Inskeep W."/>
            <person name="Woyke T."/>
        </authorList>
    </citation>
    <scope>NUCLEOTIDE SEQUENCE [LARGE SCALE GENOMIC DNA]</scope>
    <source>
        <strain evidence="1 2">MK1</strain>
    </source>
</reference>
<dbReference type="STRING" id="671065.MetMK1DRAFT_00021490"/>
<dbReference type="EMBL" id="JH597768">
    <property type="protein sequence ID" value="EHP69396.1"/>
    <property type="molecule type" value="Genomic_DNA"/>
</dbReference>
<name>H2C6G9_9CREN</name>
<gene>
    <name evidence="1" type="ORF">MetMK1DRAFT_00021490</name>
</gene>